<accession>A0ABQ0LQ48</accession>
<evidence type="ECO:0000313" key="2">
    <source>
        <dbReference type="Proteomes" id="UP000815677"/>
    </source>
</evidence>
<organism evidence="1 2">
    <name type="scientific">Mycena chlorophos</name>
    <name type="common">Agaric fungus</name>
    <name type="synonym">Agaricus chlorophos</name>
    <dbReference type="NCBI Taxonomy" id="658473"/>
    <lineage>
        <taxon>Eukaryota</taxon>
        <taxon>Fungi</taxon>
        <taxon>Dikarya</taxon>
        <taxon>Basidiomycota</taxon>
        <taxon>Agaricomycotina</taxon>
        <taxon>Agaricomycetes</taxon>
        <taxon>Agaricomycetidae</taxon>
        <taxon>Agaricales</taxon>
        <taxon>Marasmiineae</taxon>
        <taxon>Mycenaceae</taxon>
        <taxon>Mycena</taxon>
    </lineage>
</organism>
<name>A0ABQ0LQ48_MYCCL</name>
<reference evidence="1" key="1">
    <citation type="submission" date="2014-09" db="EMBL/GenBank/DDBJ databases">
        <title>Genome sequence of the luminous mushroom Mycena chlorophos for searching fungal bioluminescence genes.</title>
        <authorList>
            <person name="Tanaka Y."/>
            <person name="Kasuga D."/>
            <person name="Oba Y."/>
            <person name="Hase S."/>
            <person name="Sato K."/>
            <person name="Oba Y."/>
            <person name="Sakakibara Y."/>
        </authorList>
    </citation>
    <scope>NUCLEOTIDE SEQUENCE</scope>
</reference>
<dbReference type="Proteomes" id="UP000815677">
    <property type="component" value="Unassembled WGS sequence"/>
</dbReference>
<evidence type="ECO:0000313" key="1">
    <source>
        <dbReference type="EMBL" id="GAT53185.1"/>
    </source>
</evidence>
<proteinExistence type="predicted"/>
<protein>
    <submittedName>
        <fullName evidence="1">Uncharacterized protein</fullName>
    </submittedName>
</protein>
<gene>
    <name evidence="1" type="ORF">MCHLO_10175</name>
</gene>
<dbReference type="EMBL" id="DF848210">
    <property type="protein sequence ID" value="GAT53185.1"/>
    <property type="molecule type" value="Genomic_DNA"/>
</dbReference>
<sequence length="71" mass="7899">MLSKNHHLHLQATAVVMRLLYDTSMADWLTGNQEDEILASILRGHWPDLNFHSSASGSDLCTLSLFLSSNS</sequence>
<keyword evidence="2" id="KW-1185">Reference proteome</keyword>